<protein>
    <submittedName>
        <fullName evidence="2">Uncharacterized protein</fullName>
    </submittedName>
</protein>
<dbReference type="Proteomes" id="UP001642482">
    <property type="component" value="Unassembled WGS sequence"/>
</dbReference>
<reference evidence="2 3" key="1">
    <citation type="submission" date="2024-01" db="EMBL/GenBank/DDBJ databases">
        <authorList>
            <person name="Allen C."/>
            <person name="Tagirdzhanova G."/>
        </authorList>
    </citation>
    <scope>NUCLEOTIDE SEQUENCE [LARGE SCALE GENOMIC DNA]</scope>
</reference>
<evidence type="ECO:0000313" key="3">
    <source>
        <dbReference type="Proteomes" id="UP001642482"/>
    </source>
</evidence>
<feature type="signal peptide" evidence="1">
    <location>
        <begin position="1"/>
        <end position="18"/>
    </location>
</feature>
<keyword evidence="1" id="KW-0732">Signal</keyword>
<accession>A0ABP0CF62</accession>
<name>A0ABP0CF62_9PEZI</name>
<sequence length="161" mass="16888">MKVKYVLAVAGLAATVSAAPAPDADCYAYGVGQKQCPRPTVTVAAEDCKYTACPGVASNCHAEWLWTTELVEVPCYNKCCPELALATVTSACAVCPTTCTPVYTQTILQYAATCTAPAQNPAASGQAFAGAHGPSVMDVQAGLNKMLAEQGEKPLWHKFRK</sequence>
<comment type="caution">
    <text evidence="2">The sequence shown here is derived from an EMBL/GenBank/DDBJ whole genome shotgun (WGS) entry which is preliminary data.</text>
</comment>
<evidence type="ECO:0000313" key="2">
    <source>
        <dbReference type="EMBL" id="CAK7230727.1"/>
    </source>
</evidence>
<gene>
    <name evidence="2" type="ORF">SEUCBS140593_007685</name>
</gene>
<organism evidence="2 3">
    <name type="scientific">Sporothrix eucalyptigena</name>
    <dbReference type="NCBI Taxonomy" id="1812306"/>
    <lineage>
        <taxon>Eukaryota</taxon>
        <taxon>Fungi</taxon>
        <taxon>Dikarya</taxon>
        <taxon>Ascomycota</taxon>
        <taxon>Pezizomycotina</taxon>
        <taxon>Sordariomycetes</taxon>
        <taxon>Sordariomycetidae</taxon>
        <taxon>Ophiostomatales</taxon>
        <taxon>Ophiostomataceae</taxon>
        <taxon>Sporothrix</taxon>
    </lineage>
</organism>
<dbReference type="EMBL" id="CAWUHD010000096">
    <property type="protein sequence ID" value="CAK7230727.1"/>
    <property type="molecule type" value="Genomic_DNA"/>
</dbReference>
<evidence type="ECO:0000256" key="1">
    <source>
        <dbReference type="SAM" id="SignalP"/>
    </source>
</evidence>
<keyword evidence="3" id="KW-1185">Reference proteome</keyword>
<feature type="chain" id="PRO_5046734877" evidence="1">
    <location>
        <begin position="19"/>
        <end position="161"/>
    </location>
</feature>
<proteinExistence type="predicted"/>